<organism evidence="2 3">
    <name type="scientific">Paractinoplanes globisporus</name>
    <dbReference type="NCBI Taxonomy" id="113565"/>
    <lineage>
        <taxon>Bacteria</taxon>
        <taxon>Bacillati</taxon>
        <taxon>Actinomycetota</taxon>
        <taxon>Actinomycetes</taxon>
        <taxon>Micromonosporales</taxon>
        <taxon>Micromonosporaceae</taxon>
        <taxon>Paractinoplanes</taxon>
    </lineage>
</organism>
<reference evidence="2 3" key="1">
    <citation type="submission" date="2024-10" db="EMBL/GenBank/DDBJ databases">
        <title>The Natural Products Discovery Center: Release of the First 8490 Sequenced Strains for Exploring Actinobacteria Biosynthetic Diversity.</title>
        <authorList>
            <person name="Kalkreuter E."/>
            <person name="Kautsar S.A."/>
            <person name="Yang D."/>
            <person name="Bader C.D."/>
            <person name="Teijaro C.N."/>
            <person name="Fluegel L."/>
            <person name="Davis C.M."/>
            <person name="Simpson J.R."/>
            <person name="Lauterbach L."/>
            <person name="Steele A.D."/>
            <person name="Gui C."/>
            <person name="Meng S."/>
            <person name="Li G."/>
            <person name="Viehrig K."/>
            <person name="Ye F."/>
            <person name="Su P."/>
            <person name="Kiefer A.F."/>
            <person name="Nichols A."/>
            <person name="Cepeda A.J."/>
            <person name="Yan W."/>
            <person name="Fan B."/>
            <person name="Jiang Y."/>
            <person name="Adhikari A."/>
            <person name="Zheng C.-J."/>
            <person name="Schuster L."/>
            <person name="Cowan T.M."/>
            <person name="Smanski M.J."/>
            <person name="Chevrette M.G."/>
            <person name="De Carvalho L.P.S."/>
            <person name="Shen B."/>
        </authorList>
    </citation>
    <scope>NUCLEOTIDE SEQUENCE [LARGE SCALE GENOMIC DNA]</scope>
    <source>
        <strain evidence="2 3">NPDC000087</strain>
    </source>
</reference>
<dbReference type="RefSeq" id="WP_020513769.1">
    <property type="nucleotide sequence ID" value="NZ_JBIAZU010000005.1"/>
</dbReference>
<feature type="transmembrane region" description="Helical" evidence="1">
    <location>
        <begin position="253"/>
        <end position="275"/>
    </location>
</feature>
<keyword evidence="1" id="KW-0812">Transmembrane</keyword>
<sequence length="282" mass="28989">MTIVADTRPAGAAPSLPTDTHLKVTPRRVLRSEWAKLWSLRSTWITLGLGLLFLLAFGTIAALRYKSMLNSGQRMDPDFADATSYSLALFGVPFSLIALGVLGVLTASGEYTSGMIRSTLAAVPRRLPVLWSKAAVYGVIAFVTGAVGALAGFLLSSGVLSGTAAGMSLSDGGVVRGLLGAGLYLGLVGVIGVALGTLLRSTAGGISALVGTFLLVPGLMSLLPKSWRDDLTPYLPSNAGESIFALHHSTGTLSAGAGLLVLLGWTALALGGAAYRLMRSDA</sequence>
<accession>A0ABW6WKK4</accession>
<keyword evidence="1" id="KW-1133">Transmembrane helix</keyword>
<evidence type="ECO:0000313" key="3">
    <source>
        <dbReference type="Proteomes" id="UP001602245"/>
    </source>
</evidence>
<evidence type="ECO:0000313" key="2">
    <source>
        <dbReference type="EMBL" id="MFF5293816.1"/>
    </source>
</evidence>
<feature type="transmembrane region" description="Helical" evidence="1">
    <location>
        <begin position="44"/>
        <end position="65"/>
    </location>
</feature>
<feature type="transmembrane region" description="Helical" evidence="1">
    <location>
        <begin position="206"/>
        <end position="223"/>
    </location>
</feature>
<dbReference type="EMBL" id="JBIAZU010000005">
    <property type="protein sequence ID" value="MFF5293816.1"/>
    <property type="molecule type" value="Genomic_DNA"/>
</dbReference>
<feature type="transmembrane region" description="Helical" evidence="1">
    <location>
        <begin position="85"/>
        <end position="107"/>
    </location>
</feature>
<keyword evidence="1" id="KW-0472">Membrane</keyword>
<keyword evidence="3" id="KW-1185">Reference proteome</keyword>
<comment type="caution">
    <text evidence="2">The sequence shown here is derived from an EMBL/GenBank/DDBJ whole genome shotgun (WGS) entry which is preliminary data.</text>
</comment>
<dbReference type="Proteomes" id="UP001602245">
    <property type="component" value="Unassembled WGS sequence"/>
</dbReference>
<gene>
    <name evidence="2" type="ORF">ACFY35_30655</name>
</gene>
<evidence type="ECO:0000256" key="1">
    <source>
        <dbReference type="SAM" id="Phobius"/>
    </source>
</evidence>
<feature type="transmembrane region" description="Helical" evidence="1">
    <location>
        <begin position="175"/>
        <end position="199"/>
    </location>
</feature>
<feature type="transmembrane region" description="Helical" evidence="1">
    <location>
        <begin position="134"/>
        <end position="155"/>
    </location>
</feature>
<name>A0ABW6WKK4_9ACTN</name>
<protein>
    <submittedName>
        <fullName evidence="2">ABC transporter permease subunit</fullName>
    </submittedName>
</protein>
<proteinExistence type="predicted"/>